<protein>
    <submittedName>
        <fullName evidence="1">Uncharacterized protein</fullName>
    </submittedName>
</protein>
<comment type="caution">
    <text evidence="1">The sequence shown here is derived from an EMBL/GenBank/DDBJ whole genome shotgun (WGS) entry which is preliminary data.</text>
</comment>
<proteinExistence type="predicted"/>
<dbReference type="EMBL" id="JAWHQM010000002">
    <property type="protein sequence ID" value="KAK5625166.1"/>
    <property type="molecule type" value="Genomic_DNA"/>
</dbReference>
<dbReference type="Proteomes" id="UP001305414">
    <property type="component" value="Unassembled WGS sequence"/>
</dbReference>
<gene>
    <name evidence="1" type="ORF">RRF57_000882</name>
</gene>
<accession>A0AAN7UFX1</accession>
<sequence length="105" mass="11361">MGADFSQDVVICLCVSYNESGQALRIIEVTYSHKYAIDSGVCHSRKTMFIHLVPSQYMLFQLPSSSNTTITPRTLGDSGSVLACASAKGIKASTISVTRLPLSRM</sequence>
<evidence type="ECO:0000313" key="1">
    <source>
        <dbReference type="EMBL" id="KAK5625166.1"/>
    </source>
</evidence>
<evidence type="ECO:0000313" key="2">
    <source>
        <dbReference type="Proteomes" id="UP001305414"/>
    </source>
</evidence>
<reference evidence="1 2" key="1">
    <citation type="submission" date="2023-10" db="EMBL/GenBank/DDBJ databases">
        <title>Draft genome sequence of Xylaria bambusicola isolate GMP-LS, the root and basal stem rot pathogen of sugarcane in Indonesia.</title>
        <authorList>
            <person name="Selvaraj P."/>
            <person name="Muralishankar V."/>
            <person name="Muruganantham S."/>
            <person name="Sp S."/>
            <person name="Haryani S."/>
            <person name="Lau K.J.X."/>
            <person name="Naqvi N.I."/>
        </authorList>
    </citation>
    <scope>NUCLEOTIDE SEQUENCE [LARGE SCALE GENOMIC DNA]</scope>
    <source>
        <strain evidence="1">GMP-LS</strain>
    </source>
</reference>
<dbReference type="AlphaFoldDB" id="A0AAN7UFX1"/>
<keyword evidence="2" id="KW-1185">Reference proteome</keyword>
<organism evidence="1 2">
    <name type="scientific">Xylaria bambusicola</name>
    <dbReference type="NCBI Taxonomy" id="326684"/>
    <lineage>
        <taxon>Eukaryota</taxon>
        <taxon>Fungi</taxon>
        <taxon>Dikarya</taxon>
        <taxon>Ascomycota</taxon>
        <taxon>Pezizomycotina</taxon>
        <taxon>Sordariomycetes</taxon>
        <taxon>Xylariomycetidae</taxon>
        <taxon>Xylariales</taxon>
        <taxon>Xylariaceae</taxon>
        <taxon>Xylaria</taxon>
    </lineage>
</organism>
<name>A0AAN7UFX1_9PEZI</name>